<evidence type="ECO:0000313" key="2">
    <source>
        <dbReference type="EMBL" id="MDQ1108535.1"/>
    </source>
</evidence>
<organism evidence="2 3">
    <name type="scientific">Stenotrophomonas rhizophila</name>
    <dbReference type="NCBI Taxonomy" id="216778"/>
    <lineage>
        <taxon>Bacteria</taxon>
        <taxon>Pseudomonadati</taxon>
        <taxon>Pseudomonadota</taxon>
        <taxon>Gammaproteobacteria</taxon>
        <taxon>Lysobacterales</taxon>
        <taxon>Lysobacteraceae</taxon>
        <taxon>Stenotrophomonas</taxon>
    </lineage>
</organism>
<keyword evidence="1" id="KW-1133">Transmembrane helix</keyword>
<evidence type="ECO:0000256" key="1">
    <source>
        <dbReference type="SAM" id="Phobius"/>
    </source>
</evidence>
<dbReference type="EMBL" id="JAUTAS010000001">
    <property type="protein sequence ID" value="MDQ1108535.1"/>
    <property type="molecule type" value="Genomic_DNA"/>
</dbReference>
<keyword evidence="1" id="KW-0472">Membrane</keyword>
<name>A0AAP5AJ85_9GAMM</name>
<accession>A0AAP5AJ85</accession>
<dbReference type="Proteomes" id="UP001226084">
    <property type="component" value="Unassembled WGS sequence"/>
</dbReference>
<evidence type="ECO:0000313" key="3">
    <source>
        <dbReference type="Proteomes" id="UP001226084"/>
    </source>
</evidence>
<proteinExistence type="predicted"/>
<evidence type="ECO:0008006" key="4">
    <source>
        <dbReference type="Google" id="ProtNLM"/>
    </source>
</evidence>
<feature type="transmembrane region" description="Helical" evidence="1">
    <location>
        <begin position="38"/>
        <end position="60"/>
    </location>
</feature>
<feature type="transmembrane region" description="Helical" evidence="1">
    <location>
        <begin position="72"/>
        <end position="94"/>
    </location>
</feature>
<dbReference type="RefSeq" id="WP_217538483.1">
    <property type="nucleotide sequence ID" value="NZ_CP183298.1"/>
</dbReference>
<dbReference type="AlphaFoldDB" id="A0AAP5AJ85"/>
<comment type="caution">
    <text evidence="2">The sequence shown here is derived from an EMBL/GenBank/DDBJ whole genome shotgun (WGS) entry which is preliminary data.</text>
</comment>
<gene>
    <name evidence="2" type="ORF">QE424_001694</name>
</gene>
<keyword evidence="1" id="KW-0812">Transmembrane</keyword>
<sequence>MLIKVMAWLLVLAAAFFAMVGAAPFGGGVFFPIISLPAAAFFAWRGTVVAPLLVVVLAWIGFRISVIPREEIFDGWVLPAWLALWVAVLVVGLFHSGRSRRRRS</sequence>
<protein>
    <recommendedName>
        <fullName evidence="4">Transmembrane protein</fullName>
    </recommendedName>
</protein>
<reference evidence="2" key="1">
    <citation type="submission" date="2023-07" db="EMBL/GenBank/DDBJ databases">
        <title>Functional and genomic diversity of the sorghum phyllosphere microbiome.</title>
        <authorList>
            <person name="Shade A."/>
        </authorList>
    </citation>
    <scope>NUCLEOTIDE SEQUENCE</scope>
    <source>
        <strain evidence="2">SORGH_AS_0457</strain>
    </source>
</reference>